<reference evidence="1 2" key="1">
    <citation type="journal article" date="2018" name="Front. Plant Sci.">
        <title>Red Clover (Trifolium pratense) and Zigzag Clover (T. medium) - A Picture of Genomic Similarities and Differences.</title>
        <authorList>
            <person name="Dluhosova J."/>
            <person name="Istvanek J."/>
            <person name="Nedelnik J."/>
            <person name="Repkova J."/>
        </authorList>
    </citation>
    <scope>NUCLEOTIDE SEQUENCE [LARGE SCALE GENOMIC DNA]</scope>
    <source>
        <strain evidence="2">cv. 10/8</strain>
        <tissue evidence="1">Leaf</tissue>
    </source>
</reference>
<organism evidence="1 2">
    <name type="scientific">Trifolium medium</name>
    <dbReference type="NCBI Taxonomy" id="97028"/>
    <lineage>
        <taxon>Eukaryota</taxon>
        <taxon>Viridiplantae</taxon>
        <taxon>Streptophyta</taxon>
        <taxon>Embryophyta</taxon>
        <taxon>Tracheophyta</taxon>
        <taxon>Spermatophyta</taxon>
        <taxon>Magnoliopsida</taxon>
        <taxon>eudicotyledons</taxon>
        <taxon>Gunneridae</taxon>
        <taxon>Pentapetalae</taxon>
        <taxon>rosids</taxon>
        <taxon>fabids</taxon>
        <taxon>Fabales</taxon>
        <taxon>Fabaceae</taxon>
        <taxon>Papilionoideae</taxon>
        <taxon>50 kb inversion clade</taxon>
        <taxon>NPAAA clade</taxon>
        <taxon>Hologalegina</taxon>
        <taxon>IRL clade</taxon>
        <taxon>Trifolieae</taxon>
        <taxon>Trifolium</taxon>
    </lineage>
</organism>
<feature type="non-terminal residue" evidence="1">
    <location>
        <position position="47"/>
    </location>
</feature>
<keyword evidence="2" id="KW-1185">Reference proteome</keyword>
<gene>
    <name evidence="1" type="ORF">A2U01_0099807</name>
</gene>
<dbReference type="AlphaFoldDB" id="A0A392URT0"/>
<proteinExistence type="predicted"/>
<dbReference type="Proteomes" id="UP000265520">
    <property type="component" value="Unassembled WGS sequence"/>
</dbReference>
<sequence>MAQQFGTQITNTLHNTIHQGQVVMDRKLLTSEWYAKISKRKGPFSKR</sequence>
<comment type="caution">
    <text evidence="1">The sequence shown here is derived from an EMBL/GenBank/DDBJ whole genome shotgun (WGS) entry which is preliminary data.</text>
</comment>
<name>A0A392URT0_9FABA</name>
<evidence type="ECO:0000313" key="1">
    <source>
        <dbReference type="EMBL" id="MCI78537.1"/>
    </source>
</evidence>
<evidence type="ECO:0000313" key="2">
    <source>
        <dbReference type="Proteomes" id="UP000265520"/>
    </source>
</evidence>
<accession>A0A392URT0</accession>
<protein>
    <submittedName>
        <fullName evidence="1">Uncharacterized protein</fullName>
    </submittedName>
</protein>
<dbReference type="EMBL" id="LXQA010952845">
    <property type="protein sequence ID" value="MCI78537.1"/>
    <property type="molecule type" value="Genomic_DNA"/>
</dbReference>